<dbReference type="Proteomes" id="UP000280819">
    <property type="component" value="Unassembled WGS sequence"/>
</dbReference>
<evidence type="ECO:0000313" key="2">
    <source>
        <dbReference type="EMBL" id="RRD07234.1"/>
    </source>
</evidence>
<feature type="transmembrane region" description="Helical" evidence="1">
    <location>
        <begin position="18"/>
        <end position="38"/>
    </location>
</feature>
<protein>
    <recommendedName>
        <fullName evidence="4">DUF2567 domain-containing protein</fullName>
    </recommendedName>
</protein>
<dbReference type="RefSeq" id="WP_124842221.1">
    <property type="nucleotide sequence ID" value="NZ_JAUNKP010000001.1"/>
</dbReference>
<evidence type="ECO:0000313" key="3">
    <source>
        <dbReference type="Proteomes" id="UP000280819"/>
    </source>
</evidence>
<gene>
    <name evidence="2" type="ORF">EII34_01765</name>
</gene>
<dbReference type="EMBL" id="RQZG01000001">
    <property type="protein sequence ID" value="RRD07234.1"/>
    <property type="molecule type" value="Genomic_DNA"/>
</dbReference>
<feature type="transmembrane region" description="Helical" evidence="1">
    <location>
        <begin position="93"/>
        <end position="113"/>
    </location>
</feature>
<keyword evidence="1" id="KW-0472">Membrane</keyword>
<dbReference type="OrthoDB" id="3730018at2"/>
<name>A0A3P1TCX5_9ACTN</name>
<dbReference type="AlphaFoldDB" id="A0A3P1TCX5"/>
<reference evidence="2 3" key="1">
    <citation type="submission" date="2018-11" db="EMBL/GenBank/DDBJ databases">
        <title>Genomes From Bacteria Associated with the Canine Oral Cavity: a Test Case for Automated Genome-Based Taxonomic Assignment.</title>
        <authorList>
            <person name="Coil D.A."/>
            <person name="Jospin G."/>
            <person name="Darling A.E."/>
            <person name="Wallis C."/>
            <person name="Davis I.J."/>
            <person name="Harris S."/>
            <person name="Eisen J.A."/>
            <person name="Holcombe L.J."/>
            <person name="O'Flynn C."/>
        </authorList>
    </citation>
    <scope>NUCLEOTIDE SEQUENCE [LARGE SCALE GENOMIC DNA]</scope>
    <source>
        <strain evidence="2 3">OH887_COT-365</strain>
    </source>
</reference>
<comment type="caution">
    <text evidence="2">The sequence shown here is derived from an EMBL/GenBank/DDBJ whole genome shotgun (WGS) entry which is preliminary data.</text>
</comment>
<evidence type="ECO:0008006" key="4">
    <source>
        <dbReference type="Google" id="ProtNLM"/>
    </source>
</evidence>
<keyword evidence="1" id="KW-1133">Transmembrane helix</keyword>
<feature type="transmembrane region" description="Helical" evidence="1">
    <location>
        <begin position="67"/>
        <end position="86"/>
    </location>
</feature>
<evidence type="ECO:0000256" key="1">
    <source>
        <dbReference type="SAM" id="Phobius"/>
    </source>
</evidence>
<accession>A0A3P1TCX5</accession>
<feature type="transmembrane region" description="Helical" evidence="1">
    <location>
        <begin position="144"/>
        <end position="165"/>
    </location>
</feature>
<keyword evidence="1" id="KW-0812">Transmembrane</keyword>
<proteinExistence type="predicted"/>
<organism evidence="2 3">
    <name type="scientific">Arachnia propionica</name>
    <dbReference type="NCBI Taxonomy" id="1750"/>
    <lineage>
        <taxon>Bacteria</taxon>
        <taxon>Bacillati</taxon>
        <taxon>Actinomycetota</taxon>
        <taxon>Actinomycetes</taxon>
        <taxon>Propionibacteriales</taxon>
        <taxon>Propionibacteriaceae</taxon>
        <taxon>Arachnia</taxon>
    </lineage>
</organism>
<sequence length="185" mass="19673">MTGALPSRAQPGPIWRTLWFTVFVVVTGAVGAGLWAVFAHRPGYIVTEGLGAYLTERGQTDVFSSDALFVALAGLSGFLIGIVAWLRFKDLGWLVCVHALLGGTVGALIIWRLGLLVSPSNFDQRLATAAVGDTVPIDLDLHSLAALLVGPFGAITPIMLCAAFWPDDESTTRQAPEARRIATLD</sequence>